<dbReference type="GeneID" id="28999769"/>
<protein>
    <submittedName>
        <fullName evidence="3">Uncharacterized protein</fullName>
    </submittedName>
</protein>
<dbReference type="AlphaFoldDB" id="A0A162T3N9"/>
<keyword evidence="2" id="KW-0472">Membrane</keyword>
<keyword evidence="4" id="KW-1185">Reference proteome</keyword>
<dbReference type="RefSeq" id="XP_018284062.1">
    <property type="nucleotide sequence ID" value="XM_018438863.1"/>
</dbReference>
<reference evidence="4" key="1">
    <citation type="submission" date="2015-06" db="EMBL/GenBank/DDBJ databases">
        <title>Expansion of signal transduction pathways in fungi by whole-genome duplication.</title>
        <authorList>
            <consortium name="DOE Joint Genome Institute"/>
            <person name="Corrochano L.M."/>
            <person name="Kuo A."/>
            <person name="Marcet-Houben M."/>
            <person name="Polaino S."/>
            <person name="Salamov A."/>
            <person name="Villalobos J.M."/>
            <person name="Alvarez M.I."/>
            <person name="Avalos J."/>
            <person name="Benito E.P."/>
            <person name="Benoit I."/>
            <person name="Burger G."/>
            <person name="Camino L.P."/>
            <person name="Canovas D."/>
            <person name="Cerda-Olmedo E."/>
            <person name="Cheng J.-F."/>
            <person name="Dominguez A."/>
            <person name="Elias M."/>
            <person name="Eslava A.P."/>
            <person name="Glaser F."/>
            <person name="Grimwood J."/>
            <person name="Gutierrez G."/>
            <person name="Heitman J."/>
            <person name="Henrissat B."/>
            <person name="Iturriaga E.A."/>
            <person name="Lang B.F."/>
            <person name="Lavin J.L."/>
            <person name="Lee S."/>
            <person name="Li W."/>
            <person name="Lindquist E."/>
            <person name="Lopez-Garcia S."/>
            <person name="Luque E.M."/>
            <person name="Marcos A.T."/>
            <person name="Martin J."/>
            <person name="McCluskey K."/>
            <person name="Medina H.R."/>
            <person name="Miralles-Duran A."/>
            <person name="Miyazaki A."/>
            <person name="Munoz-Torres E."/>
            <person name="Oguiza J.A."/>
            <person name="Ohm R."/>
            <person name="Olmedo M."/>
            <person name="Orejas M."/>
            <person name="Ortiz-Castellanos L."/>
            <person name="Pisabarro A.G."/>
            <person name="Rodriguez-Romero J."/>
            <person name="Ruiz-Herrera J."/>
            <person name="Ruiz-Vazquez R."/>
            <person name="Sanz C."/>
            <person name="Schackwitz W."/>
            <person name="Schmutz J."/>
            <person name="Shahriari M."/>
            <person name="Shelest E."/>
            <person name="Silva-Franco F."/>
            <person name="Soanes D."/>
            <person name="Syed K."/>
            <person name="Tagua V.G."/>
            <person name="Talbot N.J."/>
            <person name="Thon M."/>
            <person name="De vries R.P."/>
            <person name="Wiebenga A."/>
            <person name="Yadav J.S."/>
            <person name="Braun E.L."/>
            <person name="Baker S."/>
            <person name="Garre V."/>
            <person name="Horwitz B."/>
            <person name="Torres-Martinez S."/>
            <person name="Idnurm A."/>
            <person name="Herrera-Estrella A."/>
            <person name="Gabaldon T."/>
            <person name="Grigoriev I.V."/>
        </authorList>
    </citation>
    <scope>NUCLEOTIDE SEQUENCE [LARGE SCALE GENOMIC DNA]</scope>
    <source>
        <strain evidence="4">NRRL 1555(-)</strain>
    </source>
</reference>
<organism evidence="3 4">
    <name type="scientific">Phycomyces blakesleeanus (strain ATCC 8743b / DSM 1359 / FGSC 10004 / NBRC 33097 / NRRL 1555)</name>
    <dbReference type="NCBI Taxonomy" id="763407"/>
    <lineage>
        <taxon>Eukaryota</taxon>
        <taxon>Fungi</taxon>
        <taxon>Fungi incertae sedis</taxon>
        <taxon>Mucoromycota</taxon>
        <taxon>Mucoromycotina</taxon>
        <taxon>Mucoromycetes</taxon>
        <taxon>Mucorales</taxon>
        <taxon>Phycomycetaceae</taxon>
        <taxon>Phycomyces</taxon>
    </lineage>
</organism>
<proteinExistence type="predicted"/>
<sequence length="420" mass="45508">MNPIVRAASSTVRASSTISVLGKRLAMFSITGALAYSYIQDCKNDCMSNTYSMVSSISSGLWLFSHFPTNGGFTAFTVKPNPILWLKNNKSSGFSLAPKLPLICIPYVFLPSQAQQGQEENRDHSSPFRYGAVANTDKVSVSIRSNGSTPSRSTKERYQVVGYPLKTPLIHRDETEAVGHTTRAGFGCIILGHIGNNHDRTRKPWKSYTHNLVSPPKRQYNTFGGGGNSLVLVWIRFSIESGLKTFSHHPADRSFTESTSSSIRSYFLADSTKPEGQEENPDLSRRRHGQNVRAHTLKRSDTKPLCLVDVPGSGVSPKLSLVPVGRSLKPLLMPLGASFGCIILGLVVLYGSYFLVIATTGLESPGKAIPVTLSLHPRDSILHPVAVATASLPVGSPLAKVLAKRLSAIIRLIGASRNPP</sequence>
<keyword evidence="2" id="KW-0812">Transmembrane</keyword>
<keyword evidence="2" id="KW-1133">Transmembrane helix</keyword>
<dbReference type="EMBL" id="KV441006">
    <property type="protein sequence ID" value="OAD66022.1"/>
    <property type="molecule type" value="Genomic_DNA"/>
</dbReference>
<dbReference type="InParanoid" id="A0A162T3N9"/>
<feature type="region of interest" description="Disordered" evidence="1">
    <location>
        <begin position="269"/>
        <end position="295"/>
    </location>
</feature>
<dbReference type="VEuPathDB" id="FungiDB:PHYBLDRAFT_183960"/>
<gene>
    <name evidence="3" type="ORF">PHYBLDRAFT_183960</name>
</gene>
<feature type="transmembrane region" description="Helical" evidence="2">
    <location>
        <begin position="335"/>
        <end position="361"/>
    </location>
</feature>
<evidence type="ECO:0000313" key="3">
    <source>
        <dbReference type="EMBL" id="OAD66022.1"/>
    </source>
</evidence>
<evidence type="ECO:0000313" key="4">
    <source>
        <dbReference type="Proteomes" id="UP000077315"/>
    </source>
</evidence>
<dbReference type="Proteomes" id="UP000077315">
    <property type="component" value="Unassembled WGS sequence"/>
</dbReference>
<evidence type="ECO:0000256" key="2">
    <source>
        <dbReference type="SAM" id="Phobius"/>
    </source>
</evidence>
<accession>A0A162T3N9</accession>
<name>A0A162T3N9_PHYB8</name>
<evidence type="ECO:0000256" key="1">
    <source>
        <dbReference type="SAM" id="MobiDB-lite"/>
    </source>
</evidence>